<dbReference type="InterPro" id="IPR011659">
    <property type="entry name" value="WD40"/>
</dbReference>
<dbReference type="GO" id="GO:0005576">
    <property type="term" value="C:extracellular region"/>
    <property type="evidence" value="ECO:0007669"/>
    <property type="project" value="UniProtKB-SubCell"/>
</dbReference>
<dbReference type="RefSeq" id="WP_101073935.1">
    <property type="nucleotide sequence ID" value="NZ_PISP01000004.1"/>
</dbReference>
<dbReference type="PANTHER" id="PTHR12147">
    <property type="entry name" value="METALLOPEPTIDASE M28 FAMILY MEMBER"/>
    <property type="match status" value="1"/>
</dbReference>
<keyword evidence="7" id="KW-1185">Reference proteome</keyword>
<sequence length="860" mass="96397">MIRAFTTLSLLFTFLFIHTTQAQVQSPNSPYMEGYLKWDAGNYIGAIEDFLEILNGPDADLYFDDIAKLTGEIYKVDEITEDGRSPVFSPDNTHFMWNDLTGDGPVMKIGKITESGVEHLHTVEGSDLQFSPDGRHTIFFGTEATQKLEQLQEELSEAFNARDRAAINRLRGEMQYEALLNTSLYIFDLQSGSTEKLDTGNLLVRTPAFDENGTVWFAGSDPNQPDRSDIYTLNLTDGSLNQITKDPGFYDAPMSVPGSDRVIFNSYSSSPFPSPANSERNSYDIEDGIVLFSQEQGEIQKWNGQAPILSKNGNRLAFMTIQDDETKIHSVNLNDSSLEAVEFVSSTDPIQNPALSPDGSKLAYMLREGISWDLHMVHTSDGTLERLSYDIQHELFPHFLNDEKVLGMMGESRHRRSHIYDVNTKDFYRLFHNNSIRTVSMENEWEPSPDGTKLLVIAQRGGDTIAPEQGVFLVRIGDKISKQTLIDRLQANLKSEQELLAKAEKMFEPIHNSVKDLTEQINLTRIYHYQKDLYDFGSKHISQPGNQKAIDYIYETLESFGYEPELQWFNPSGDIETANVVARLEGTEHPEVVYVLSSHFDSVQHSPGADDNTSGTAVLLEAARVLANNPQPATIIFASLTAEESGLLGAREFVRVAEEEDLWAHGVVNNDMMGWTRHHRLDNTIRFSNHGIKDVQHSGAILFTDLITYDSRYYRFTDAHAFFDAFGDVLGGIGSYPILGNPNYHQTTDQLETINHRLVQEVSRSTTATLMMLANAPSKVTGLDVLDLGGNQTDVRWNASPESDIENYIVGYTDQMGNSHEQTVSGTETSLNRADLTKPVTVVAVNSRGIQGWDPTVWEE</sequence>
<proteinExistence type="predicted"/>
<dbReference type="Proteomes" id="UP000233398">
    <property type="component" value="Unassembled WGS sequence"/>
</dbReference>
<dbReference type="Gene3D" id="3.40.630.10">
    <property type="entry name" value="Zn peptidases"/>
    <property type="match status" value="1"/>
</dbReference>
<dbReference type="SUPFAM" id="SSF63829">
    <property type="entry name" value="Calcium-dependent phosphotriesterase"/>
    <property type="match status" value="1"/>
</dbReference>
<keyword evidence="3" id="KW-0175">Coiled coil</keyword>
<evidence type="ECO:0000256" key="1">
    <source>
        <dbReference type="ARBA" id="ARBA00004613"/>
    </source>
</evidence>
<feature type="signal peptide" evidence="4">
    <location>
        <begin position="1"/>
        <end position="22"/>
    </location>
</feature>
<dbReference type="InterPro" id="IPR036116">
    <property type="entry name" value="FN3_sf"/>
</dbReference>
<dbReference type="GO" id="GO:0008235">
    <property type="term" value="F:metalloexopeptidase activity"/>
    <property type="evidence" value="ECO:0007669"/>
    <property type="project" value="InterPro"/>
</dbReference>
<evidence type="ECO:0000259" key="5">
    <source>
        <dbReference type="Pfam" id="PF04389"/>
    </source>
</evidence>
<dbReference type="Gene3D" id="2.120.10.30">
    <property type="entry name" value="TolB, C-terminal domain"/>
    <property type="match status" value="2"/>
</dbReference>
<dbReference type="Pfam" id="PF07676">
    <property type="entry name" value="PD40"/>
    <property type="match status" value="1"/>
</dbReference>
<reference evidence="6 7" key="1">
    <citation type="submission" date="2017-11" db="EMBL/GenBank/DDBJ databases">
        <title>Rhodohalobacter 15182 sp. nov., isolated from a salt lake.</title>
        <authorList>
            <person name="Han S."/>
        </authorList>
    </citation>
    <scope>NUCLEOTIDE SEQUENCE [LARGE SCALE GENOMIC DNA]</scope>
    <source>
        <strain evidence="6 7">15182</strain>
    </source>
</reference>
<keyword evidence="2" id="KW-0964">Secreted</keyword>
<dbReference type="EMBL" id="PISP01000004">
    <property type="protein sequence ID" value="PKD42882.1"/>
    <property type="molecule type" value="Genomic_DNA"/>
</dbReference>
<feature type="domain" description="Peptidase M28" evidence="5">
    <location>
        <begin position="579"/>
        <end position="765"/>
    </location>
</feature>
<feature type="coiled-coil region" evidence="3">
    <location>
        <begin position="141"/>
        <end position="168"/>
    </location>
</feature>
<evidence type="ECO:0000256" key="3">
    <source>
        <dbReference type="SAM" id="Coils"/>
    </source>
</evidence>
<dbReference type="PANTHER" id="PTHR12147:SF26">
    <property type="entry name" value="PEPTIDASE M28 DOMAIN-CONTAINING PROTEIN"/>
    <property type="match status" value="1"/>
</dbReference>
<dbReference type="InterPro" id="IPR007484">
    <property type="entry name" value="Peptidase_M28"/>
</dbReference>
<dbReference type="GO" id="GO:0006508">
    <property type="term" value="P:proteolysis"/>
    <property type="evidence" value="ECO:0007669"/>
    <property type="project" value="InterPro"/>
</dbReference>
<dbReference type="InterPro" id="IPR013783">
    <property type="entry name" value="Ig-like_fold"/>
</dbReference>
<feature type="chain" id="PRO_5014832480" description="Peptidase M28 domain-containing protein" evidence="4">
    <location>
        <begin position="23"/>
        <end position="860"/>
    </location>
</feature>
<evidence type="ECO:0000313" key="7">
    <source>
        <dbReference type="Proteomes" id="UP000233398"/>
    </source>
</evidence>
<evidence type="ECO:0000256" key="2">
    <source>
        <dbReference type="ARBA" id="ARBA00022525"/>
    </source>
</evidence>
<name>A0A2N0VFC3_9BACT</name>
<accession>A0A2N0VFC3</accession>
<dbReference type="Pfam" id="PF04389">
    <property type="entry name" value="Peptidase_M28"/>
    <property type="match status" value="1"/>
</dbReference>
<dbReference type="Gene3D" id="2.60.40.10">
    <property type="entry name" value="Immunoglobulins"/>
    <property type="match status" value="1"/>
</dbReference>
<dbReference type="SUPFAM" id="SSF53187">
    <property type="entry name" value="Zn-dependent exopeptidases"/>
    <property type="match status" value="1"/>
</dbReference>
<evidence type="ECO:0000313" key="6">
    <source>
        <dbReference type="EMBL" id="PKD42882.1"/>
    </source>
</evidence>
<dbReference type="OrthoDB" id="1521787at2"/>
<evidence type="ECO:0000256" key="4">
    <source>
        <dbReference type="SAM" id="SignalP"/>
    </source>
</evidence>
<dbReference type="AlphaFoldDB" id="A0A2N0VFC3"/>
<comment type="caution">
    <text evidence="6">The sequence shown here is derived from an EMBL/GenBank/DDBJ whole genome shotgun (WGS) entry which is preliminary data.</text>
</comment>
<protein>
    <recommendedName>
        <fullName evidence="5">Peptidase M28 domain-containing protein</fullName>
    </recommendedName>
</protein>
<dbReference type="InterPro" id="IPR045175">
    <property type="entry name" value="M28_fam"/>
</dbReference>
<dbReference type="SUPFAM" id="SSF49265">
    <property type="entry name" value="Fibronectin type III"/>
    <property type="match status" value="1"/>
</dbReference>
<comment type="subcellular location">
    <subcellularLocation>
        <location evidence="1">Secreted</location>
    </subcellularLocation>
</comment>
<keyword evidence="4" id="KW-0732">Signal</keyword>
<gene>
    <name evidence="6" type="ORF">CWD77_12565</name>
</gene>
<organism evidence="6 7">
    <name type="scientific">Rhodohalobacter barkolensis</name>
    <dbReference type="NCBI Taxonomy" id="2053187"/>
    <lineage>
        <taxon>Bacteria</taxon>
        <taxon>Pseudomonadati</taxon>
        <taxon>Balneolota</taxon>
        <taxon>Balneolia</taxon>
        <taxon>Balneolales</taxon>
        <taxon>Balneolaceae</taxon>
        <taxon>Rhodohalobacter</taxon>
    </lineage>
</organism>
<dbReference type="InterPro" id="IPR011042">
    <property type="entry name" value="6-blade_b-propeller_TolB-like"/>
</dbReference>
<dbReference type="SUPFAM" id="SSF82171">
    <property type="entry name" value="DPP6 N-terminal domain-like"/>
    <property type="match status" value="1"/>
</dbReference>